<evidence type="ECO:0000256" key="3">
    <source>
        <dbReference type="ARBA" id="ARBA00022989"/>
    </source>
</evidence>
<feature type="transmembrane region" description="Helical" evidence="5">
    <location>
        <begin position="34"/>
        <end position="60"/>
    </location>
</feature>
<keyword evidence="2 5" id="KW-0812">Transmembrane</keyword>
<comment type="similarity">
    <text evidence="5">Belongs to the 4-toluene sulfonate uptake permease (TSUP) (TC 2.A.102) family.</text>
</comment>
<gene>
    <name evidence="6" type="ORF">CFK39_08620</name>
</gene>
<dbReference type="AlphaFoldDB" id="A0A220UD51"/>
<keyword evidence="4 5" id="KW-0472">Membrane</keyword>
<name>A0A220UD51_9MICO</name>
<feature type="transmembrane region" description="Helical" evidence="5">
    <location>
        <begin position="98"/>
        <end position="118"/>
    </location>
</feature>
<evidence type="ECO:0000313" key="7">
    <source>
        <dbReference type="Proteomes" id="UP000198398"/>
    </source>
</evidence>
<feature type="transmembrane region" description="Helical" evidence="5">
    <location>
        <begin position="228"/>
        <end position="249"/>
    </location>
</feature>
<keyword evidence="5" id="KW-1003">Cell membrane</keyword>
<sequence length="250" mass="26517">MSLTLVLTLIALVLVCAVIQRVAGMGLGIVFAPYAVVLIGAHEGIMLANFLGGLMPIVMLPRIWSQIEWRKVLWLGLPAIAVMPGAAWLSTISPPAPLYLVVASLVLLSLVISVLLARVDTRVDGRSAQVATGVGIGLGTVLGGVGGPAATVYAVLSRWPALPMVATLQPLWILVSWVSFGSKLAWDDGQLPELPWWVWVAMLAAVVVSVGVGELVQKRMRESGIHRLVIVLGFVGALLSLWTGLRLLVS</sequence>
<keyword evidence="7" id="KW-1185">Reference proteome</keyword>
<evidence type="ECO:0000256" key="1">
    <source>
        <dbReference type="ARBA" id="ARBA00004141"/>
    </source>
</evidence>
<dbReference type="Pfam" id="PF01925">
    <property type="entry name" value="TauE"/>
    <property type="match status" value="1"/>
</dbReference>
<evidence type="ECO:0000256" key="5">
    <source>
        <dbReference type="RuleBase" id="RU363041"/>
    </source>
</evidence>
<proteinExistence type="inferred from homology"/>
<feature type="transmembrane region" description="Helical" evidence="5">
    <location>
        <begin position="130"/>
        <end position="156"/>
    </location>
</feature>
<evidence type="ECO:0000256" key="2">
    <source>
        <dbReference type="ARBA" id="ARBA00022692"/>
    </source>
</evidence>
<dbReference type="GO" id="GO:0005886">
    <property type="term" value="C:plasma membrane"/>
    <property type="evidence" value="ECO:0007669"/>
    <property type="project" value="UniProtKB-SubCell"/>
</dbReference>
<evidence type="ECO:0000256" key="4">
    <source>
        <dbReference type="ARBA" id="ARBA00023136"/>
    </source>
</evidence>
<protein>
    <recommendedName>
        <fullName evidence="5">Probable membrane transporter protein</fullName>
    </recommendedName>
</protein>
<organism evidence="6 7">
    <name type="scientific">Brachybacterium avium</name>
    <dbReference type="NCBI Taxonomy" id="2017485"/>
    <lineage>
        <taxon>Bacteria</taxon>
        <taxon>Bacillati</taxon>
        <taxon>Actinomycetota</taxon>
        <taxon>Actinomycetes</taxon>
        <taxon>Micrococcales</taxon>
        <taxon>Dermabacteraceae</taxon>
        <taxon>Brachybacterium</taxon>
    </lineage>
</organism>
<dbReference type="InterPro" id="IPR002781">
    <property type="entry name" value="TM_pro_TauE-like"/>
</dbReference>
<dbReference type="EMBL" id="CP022316">
    <property type="protein sequence ID" value="ASK65881.1"/>
    <property type="molecule type" value="Genomic_DNA"/>
</dbReference>
<dbReference type="RefSeq" id="WP_089065122.1">
    <property type="nucleotide sequence ID" value="NZ_CP022316.1"/>
</dbReference>
<accession>A0A220UD51</accession>
<reference evidence="7" key="1">
    <citation type="submission" date="2017-07" db="EMBL/GenBank/DDBJ databases">
        <title>Brachybacterium sp. VR2415.</title>
        <authorList>
            <person name="Tak E.J."/>
            <person name="Bae J.-W."/>
        </authorList>
    </citation>
    <scope>NUCLEOTIDE SEQUENCE [LARGE SCALE GENOMIC DNA]</scope>
    <source>
        <strain evidence="7">VR2415</strain>
    </source>
</reference>
<feature type="transmembrane region" description="Helical" evidence="5">
    <location>
        <begin position="196"/>
        <end position="216"/>
    </location>
</feature>
<dbReference type="KEGG" id="brv:CFK39_08620"/>
<keyword evidence="3 5" id="KW-1133">Transmembrane helix</keyword>
<comment type="subcellular location">
    <subcellularLocation>
        <location evidence="5">Cell membrane</location>
        <topology evidence="5">Multi-pass membrane protein</topology>
    </subcellularLocation>
    <subcellularLocation>
        <location evidence="1">Membrane</location>
        <topology evidence="1">Multi-pass membrane protein</topology>
    </subcellularLocation>
</comment>
<dbReference type="Proteomes" id="UP000198398">
    <property type="component" value="Chromosome"/>
</dbReference>
<dbReference type="OrthoDB" id="3872971at2"/>
<evidence type="ECO:0000313" key="6">
    <source>
        <dbReference type="EMBL" id="ASK65881.1"/>
    </source>
</evidence>
<feature type="transmembrane region" description="Helical" evidence="5">
    <location>
        <begin position="72"/>
        <end position="92"/>
    </location>
</feature>